<reference evidence="1" key="1">
    <citation type="submission" date="2023-07" db="EMBL/GenBank/DDBJ databases">
        <title>Sorghum-associated microbial communities from plants grown in Nebraska, USA.</title>
        <authorList>
            <person name="Schachtman D."/>
        </authorList>
    </citation>
    <scope>NUCLEOTIDE SEQUENCE</scope>
    <source>
        <strain evidence="1">2697</strain>
    </source>
</reference>
<accession>A0ACC6KR03</accession>
<organism evidence="1 2">
    <name type="scientific">Pedobacter africanus</name>
    <dbReference type="NCBI Taxonomy" id="151894"/>
    <lineage>
        <taxon>Bacteria</taxon>
        <taxon>Pseudomonadati</taxon>
        <taxon>Bacteroidota</taxon>
        <taxon>Sphingobacteriia</taxon>
        <taxon>Sphingobacteriales</taxon>
        <taxon>Sphingobacteriaceae</taxon>
        <taxon>Pedobacter</taxon>
    </lineage>
</organism>
<name>A0ACC6KR03_9SPHI</name>
<evidence type="ECO:0000313" key="2">
    <source>
        <dbReference type="Proteomes" id="UP001246858"/>
    </source>
</evidence>
<keyword evidence="2" id="KW-1185">Reference proteome</keyword>
<sequence>MKILLLASLICCLFLTSNAQTIKPYKAILETESGKLKGILQKVDSTNVILNIDGRFTAIKISDIQLVKIRTIKKHYKTQDFLNDMPQTEYKVDQKGEMVDHWGNKAPGLKDEAAAATFGVILNGLFNVIAFPIHAVNPNIARFDLKDKKKSKQLSQLVYYSINYQSSPNTHLADLKKLKEVSEKLK</sequence>
<dbReference type="EMBL" id="JAVDTF010000001">
    <property type="protein sequence ID" value="MDR6781563.1"/>
    <property type="molecule type" value="Genomic_DNA"/>
</dbReference>
<proteinExistence type="predicted"/>
<protein>
    <submittedName>
        <fullName evidence="1">Uncharacterized protein</fullName>
    </submittedName>
</protein>
<dbReference type="Proteomes" id="UP001246858">
    <property type="component" value="Unassembled WGS sequence"/>
</dbReference>
<gene>
    <name evidence="1" type="ORF">J2X78_000115</name>
</gene>
<comment type="caution">
    <text evidence="1">The sequence shown here is derived from an EMBL/GenBank/DDBJ whole genome shotgun (WGS) entry which is preliminary data.</text>
</comment>
<evidence type="ECO:0000313" key="1">
    <source>
        <dbReference type="EMBL" id="MDR6781563.1"/>
    </source>
</evidence>